<dbReference type="Proteomes" id="UP001056132">
    <property type="component" value="Chromosome 1"/>
</dbReference>
<dbReference type="RefSeq" id="WP_250024697.1">
    <property type="nucleotide sequence ID" value="NZ_CP097330.1"/>
</dbReference>
<name>A0AAE9HZ10_9BURK</name>
<evidence type="ECO:0000313" key="2">
    <source>
        <dbReference type="EMBL" id="URF03278.1"/>
    </source>
</evidence>
<evidence type="ECO:0000259" key="1">
    <source>
        <dbReference type="Pfam" id="PF10908"/>
    </source>
</evidence>
<proteinExistence type="predicted"/>
<accession>A0AAE9HZ10</accession>
<feature type="domain" description="Tlde1" evidence="1">
    <location>
        <begin position="22"/>
        <end position="64"/>
    </location>
</feature>
<reference evidence="2" key="1">
    <citation type="journal article" date="2022" name="Microbiol. Resour. Announc.">
        <title>Genome Sequence of Cupriavidus campinensis Strain G5, a Member of a Bacterial Consortium Capable of Polyethylene Degradation.</title>
        <authorList>
            <person name="Schneider B."/>
            <person name="Pfeiffer F."/>
            <person name="Dyall-Smith M."/>
            <person name="Kunte H.J."/>
        </authorList>
    </citation>
    <scope>NUCLEOTIDE SEQUENCE</scope>
    <source>
        <strain evidence="2">G5</strain>
    </source>
</reference>
<gene>
    <name evidence="2" type="ORF">M5D45_12120</name>
</gene>
<dbReference type="Pfam" id="PF10908">
    <property type="entry name" value="Tlde1_dom"/>
    <property type="match status" value="1"/>
</dbReference>
<sequence>MQQCSLVLNDQPMSAFRAGSAEFPAFSGLAPHINKRTSICIPDHGPIPPGTYYIIDRETGGKRSRGSAVPGADFRAYGKVVVK</sequence>
<organism evidence="2 3">
    <name type="scientific">Cupriavidus campinensis</name>
    <dbReference type="NCBI Taxonomy" id="151783"/>
    <lineage>
        <taxon>Bacteria</taxon>
        <taxon>Pseudomonadati</taxon>
        <taxon>Pseudomonadota</taxon>
        <taxon>Betaproteobacteria</taxon>
        <taxon>Burkholderiales</taxon>
        <taxon>Burkholderiaceae</taxon>
        <taxon>Cupriavidus</taxon>
    </lineage>
</organism>
<evidence type="ECO:0000313" key="3">
    <source>
        <dbReference type="Proteomes" id="UP001056132"/>
    </source>
</evidence>
<dbReference type="EMBL" id="CP097330">
    <property type="protein sequence ID" value="URF03278.1"/>
    <property type="molecule type" value="Genomic_DNA"/>
</dbReference>
<protein>
    <submittedName>
        <fullName evidence="2">DUF2778 domain-containing protein</fullName>
    </submittedName>
</protein>
<dbReference type="AlphaFoldDB" id="A0AAE9HZ10"/>
<reference evidence="2" key="2">
    <citation type="submission" date="2022-05" db="EMBL/GenBank/DDBJ databases">
        <authorList>
            <person name="Kunte H.-J."/>
        </authorList>
    </citation>
    <scope>NUCLEOTIDE SEQUENCE</scope>
    <source>
        <strain evidence="2">G5</strain>
    </source>
</reference>
<dbReference type="KEGG" id="ccam:M5D45_12120"/>
<dbReference type="InterPro" id="IPR021225">
    <property type="entry name" value="Tlde1_dom"/>
</dbReference>